<evidence type="ECO:0000313" key="2">
    <source>
        <dbReference type="EMBL" id="KAJ4453204.1"/>
    </source>
</evidence>
<name>A0ABQ8U1X8_9EUKA</name>
<evidence type="ECO:0000313" key="3">
    <source>
        <dbReference type="Proteomes" id="UP001141327"/>
    </source>
</evidence>
<reference evidence="2" key="1">
    <citation type="journal article" date="2022" name="bioRxiv">
        <title>Genomics of Preaxostyla Flagellates Illuminates Evolutionary Transitions and the Path Towards Mitochondrial Loss.</title>
        <authorList>
            <person name="Novak L.V.F."/>
            <person name="Treitli S.C."/>
            <person name="Pyrih J."/>
            <person name="Halakuc P."/>
            <person name="Pipaliya S.V."/>
            <person name="Vacek V."/>
            <person name="Brzon O."/>
            <person name="Soukal P."/>
            <person name="Eme L."/>
            <person name="Dacks J.B."/>
            <person name="Karnkowska A."/>
            <person name="Elias M."/>
            <person name="Hampl V."/>
        </authorList>
    </citation>
    <scope>NUCLEOTIDE SEQUENCE</scope>
    <source>
        <strain evidence="2">RCP-MX</strain>
    </source>
</reference>
<feature type="region of interest" description="Disordered" evidence="1">
    <location>
        <begin position="107"/>
        <end position="148"/>
    </location>
</feature>
<proteinExistence type="predicted"/>
<evidence type="ECO:0000256" key="1">
    <source>
        <dbReference type="SAM" id="MobiDB-lite"/>
    </source>
</evidence>
<protein>
    <submittedName>
        <fullName evidence="2">Uncharacterized protein</fullName>
    </submittedName>
</protein>
<dbReference type="Proteomes" id="UP001141327">
    <property type="component" value="Unassembled WGS sequence"/>
</dbReference>
<comment type="caution">
    <text evidence="2">The sequence shown here is derived from an EMBL/GenBank/DDBJ whole genome shotgun (WGS) entry which is preliminary data.</text>
</comment>
<accession>A0ABQ8U1X8</accession>
<sequence length="148" mass="15790">MAPGVTDVEGACMCGTVDGSGQQTASAHSCMYSDGSLRHGWVGGHPNRALPQRPNLNTFAETPWSVDYGHSRFAVQIHPHDQQPSRCVRARVWCPPQASPAYCKQVRFGRSCDPGPPGPPHQQHRAGPALLPHRHPDSPGPGASDGMG</sequence>
<keyword evidence="3" id="KW-1185">Reference proteome</keyword>
<organism evidence="2 3">
    <name type="scientific">Paratrimastix pyriformis</name>
    <dbReference type="NCBI Taxonomy" id="342808"/>
    <lineage>
        <taxon>Eukaryota</taxon>
        <taxon>Metamonada</taxon>
        <taxon>Preaxostyla</taxon>
        <taxon>Paratrimastigidae</taxon>
        <taxon>Paratrimastix</taxon>
    </lineage>
</organism>
<gene>
    <name evidence="2" type="ORF">PAPYR_12398</name>
</gene>
<dbReference type="EMBL" id="JAPMOS010000299">
    <property type="protein sequence ID" value="KAJ4453204.1"/>
    <property type="molecule type" value="Genomic_DNA"/>
</dbReference>